<dbReference type="Proteomes" id="UP000265419">
    <property type="component" value="Unassembled WGS sequence"/>
</dbReference>
<dbReference type="RefSeq" id="WP_119424205.1">
    <property type="nucleotide sequence ID" value="NZ_QQXK01000009.1"/>
</dbReference>
<gene>
    <name evidence="3" type="ORF">DWB68_05805</name>
</gene>
<accession>A0A399JC61</accession>
<dbReference type="PROSITE" id="PS51257">
    <property type="entry name" value="PROKAR_LIPOPROTEIN"/>
    <property type="match status" value="1"/>
</dbReference>
<protein>
    <submittedName>
        <fullName evidence="3">Uncharacterized protein</fullName>
    </submittedName>
</protein>
<proteinExistence type="predicted"/>
<organism evidence="3 4">
    <name type="scientific">Galactobacter valiniphilus</name>
    <dbReference type="NCBI Taxonomy" id="2676122"/>
    <lineage>
        <taxon>Bacteria</taxon>
        <taxon>Bacillati</taxon>
        <taxon>Actinomycetota</taxon>
        <taxon>Actinomycetes</taxon>
        <taxon>Micrococcales</taxon>
        <taxon>Micrococcaceae</taxon>
        <taxon>Galactobacter</taxon>
    </lineage>
</organism>
<comment type="caution">
    <text evidence="3">The sequence shown here is derived from an EMBL/GenBank/DDBJ whole genome shotgun (WGS) entry which is preliminary data.</text>
</comment>
<reference evidence="3 4" key="1">
    <citation type="submission" date="2018-07" db="EMBL/GenBank/DDBJ databases">
        <title>Arthrobacter sp. nov., isolated from raw cow's milk with high bacterial count.</title>
        <authorList>
            <person name="Hahne J."/>
            <person name="Isele D."/>
            <person name="Lipski A."/>
        </authorList>
    </citation>
    <scope>NUCLEOTIDE SEQUENCE [LARGE SCALE GENOMIC DNA]</scope>
    <source>
        <strain evidence="3 4">JZ R-35</strain>
    </source>
</reference>
<evidence type="ECO:0000256" key="1">
    <source>
        <dbReference type="SAM" id="MobiDB-lite"/>
    </source>
</evidence>
<feature type="chain" id="PRO_5038970277" evidence="2">
    <location>
        <begin position="24"/>
        <end position="352"/>
    </location>
</feature>
<dbReference type="AlphaFoldDB" id="A0A399JC61"/>
<evidence type="ECO:0000313" key="4">
    <source>
        <dbReference type="Proteomes" id="UP000265419"/>
    </source>
</evidence>
<feature type="region of interest" description="Disordered" evidence="1">
    <location>
        <begin position="35"/>
        <end position="90"/>
    </location>
</feature>
<dbReference type="EMBL" id="QQXK01000009">
    <property type="protein sequence ID" value="RII42660.1"/>
    <property type="molecule type" value="Genomic_DNA"/>
</dbReference>
<keyword evidence="2" id="KW-0732">Signal</keyword>
<name>A0A399JC61_9MICC</name>
<evidence type="ECO:0000256" key="2">
    <source>
        <dbReference type="SAM" id="SignalP"/>
    </source>
</evidence>
<sequence length="352" mass="36448">MHRGNSLRPAVAATLVASAVGLAACSTSGLPGVPGATDAPSGGTGPGATATEIVVSPTGSGPSPGEGSPQPTSGEDPVPSTSWSWTPTTPAQRAAQDFAEKVAAAGQFCTVNELKPIAPEAGVIRCRDTYTGSGPGLAEPLPWETNRQLERSYSPVLRSVNAKTGEFIQLTIGVGDYANAQTGTWAGDTDVAKHEVLAPAEDLVLSVYQDGFEAKPEGLPKTTAAHLTADVTPPIEGVHDHANPISDALTQLQGAFTSEAAGWADPRTPLTKVRYEVRPNSELRVTAKAFYVVTTSSVILYEGGTNTGAAGEQFGESPVGLIIGKNWVVGGSDVKGLERTAKRYGLRFEVTR</sequence>
<keyword evidence="4" id="KW-1185">Reference proteome</keyword>
<feature type="signal peptide" evidence="2">
    <location>
        <begin position="1"/>
        <end position="23"/>
    </location>
</feature>
<evidence type="ECO:0000313" key="3">
    <source>
        <dbReference type="EMBL" id="RII42660.1"/>
    </source>
</evidence>